<dbReference type="SUPFAM" id="SSF46767">
    <property type="entry name" value="Methylated DNA-protein cysteine methyltransferase, C-terminal domain"/>
    <property type="match status" value="1"/>
</dbReference>
<dbReference type="Pfam" id="PF01035">
    <property type="entry name" value="DNA_binding_1"/>
    <property type="match status" value="1"/>
</dbReference>
<comment type="caution">
    <text evidence="3">The sequence shown here is derived from an EMBL/GenBank/DDBJ whole genome shotgun (WGS) entry which is preliminary data.</text>
</comment>
<dbReference type="PANTHER" id="PTHR42942">
    <property type="entry name" value="6-O-METHYLGUANINE DNA METHYLTRANSFERASE"/>
    <property type="match status" value="1"/>
</dbReference>
<protein>
    <submittedName>
        <fullName evidence="3">Cysteine methyltransferase</fullName>
    </submittedName>
</protein>
<dbReference type="EMBL" id="AZYO01000006">
    <property type="protein sequence ID" value="KOS57392.1"/>
    <property type="molecule type" value="Genomic_DNA"/>
</dbReference>
<sequence length="94" mass="10140">MSIIDAVREAVVAIPPGSVASYGDIGRRIGAGPRQVGRAMSLLDDDVPWWRVVYADGTTASCHGGRAPALLLEEGAAVTGKRVDMQRARHRWRD</sequence>
<dbReference type="GO" id="GO:0006281">
    <property type="term" value="P:DNA repair"/>
    <property type="evidence" value="ECO:0007669"/>
    <property type="project" value="InterPro"/>
</dbReference>
<reference evidence="3 4" key="1">
    <citation type="journal article" date="2015" name="Genome Announc.">
        <title>Draft Genome Sequence of Rhodococcus rhodochrous Strain KG-21, a Soil Isolate from Oil Fields of Krishna-Godavari Basin, India.</title>
        <authorList>
            <person name="Dawar C."/>
            <person name="Aggarwal R.K."/>
        </authorList>
    </citation>
    <scope>NUCLEOTIDE SEQUENCE [LARGE SCALE GENOMIC DNA]</scope>
    <source>
        <strain evidence="3 4">KG-21</strain>
    </source>
</reference>
<keyword evidence="3" id="KW-0808">Transferase</keyword>
<dbReference type="Proteomes" id="UP000037712">
    <property type="component" value="Unassembled WGS sequence"/>
</dbReference>
<dbReference type="AlphaFoldDB" id="A0A0M8PQE0"/>
<evidence type="ECO:0000313" key="4">
    <source>
        <dbReference type="Proteomes" id="UP000037712"/>
    </source>
</evidence>
<dbReference type="Gene3D" id="1.10.10.10">
    <property type="entry name" value="Winged helix-like DNA-binding domain superfamily/Winged helix DNA-binding domain"/>
    <property type="match status" value="1"/>
</dbReference>
<keyword evidence="3" id="KW-0489">Methyltransferase</keyword>
<dbReference type="InterPro" id="IPR036388">
    <property type="entry name" value="WH-like_DNA-bd_sf"/>
</dbReference>
<keyword evidence="1" id="KW-0227">DNA damage</keyword>
<organism evidence="3 4">
    <name type="scientific">Rhodococcus rhodochrous KG-21</name>
    <dbReference type="NCBI Taxonomy" id="1441923"/>
    <lineage>
        <taxon>Bacteria</taxon>
        <taxon>Bacillati</taxon>
        <taxon>Actinomycetota</taxon>
        <taxon>Actinomycetes</taxon>
        <taxon>Mycobacteriales</taxon>
        <taxon>Nocardiaceae</taxon>
        <taxon>Rhodococcus</taxon>
    </lineage>
</organism>
<name>A0A0M8PQE0_RHORH</name>
<feature type="domain" description="Methylated-DNA-[protein]-cysteine S-methyltransferase DNA binding" evidence="2">
    <location>
        <begin position="6"/>
        <end position="66"/>
    </location>
</feature>
<proteinExistence type="predicted"/>
<dbReference type="CDD" id="cd06445">
    <property type="entry name" value="ATase"/>
    <property type="match status" value="1"/>
</dbReference>
<dbReference type="RefSeq" id="WP_054371649.1">
    <property type="nucleotide sequence ID" value="NZ_AZYO01000006.1"/>
</dbReference>
<dbReference type="GO" id="GO:0008168">
    <property type="term" value="F:methyltransferase activity"/>
    <property type="evidence" value="ECO:0007669"/>
    <property type="project" value="UniProtKB-KW"/>
</dbReference>
<dbReference type="PANTHER" id="PTHR42942:SF1">
    <property type="entry name" value="ALKYLTRANSFERASE-LIKE PROTEIN 1"/>
    <property type="match status" value="1"/>
</dbReference>
<reference evidence="4" key="2">
    <citation type="submission" date="2015-01" db="EMBL/GenBank/DDBJ databases">
        <title>Draft genome sequence of potential hydrocarbon metabolising strain of Rhodococcus rhodochrous.</title>
        <authorList>
            <person name="Aggarwal R.K."/>
            <person name="Dawar C."/>
        </authorList>
    </citation>
    <scope>NUCLEOTIDE SEQUENCE [LARGE SCALE GENOMIC DNA]</scope>
    <source>
        <strain evidence="4">KG-21</strain>
    </source>
</reference>
<dbReference type="InterPro" id="IPR052520">
    <property type="entry name" value="ATL_DNA_repair"/>
</dbReference>
<accession>A0A0M8PQE0</accession>
<dbReference type="GO" id="GO:0032259">
    <property type="term" value="P:methylation"/>
    <property type="evidence" value="ECO:0007669"/>
    <property type="project" value="UniProtKB-KW"/>
</dbReference>
<dbReference type="InterPro" id="IPR036217">
    <property type="entry name" value="MethylDNA_cys_MeTrfase_DNAb"/>
</dbReference>
<gene>
    <name evidence="3" type="ORF">Z051_04860</name>
</gene>
<evidence type="ECO:0000256" key="1">
    <source>
        <dbReference type="ARBA" id="ARBA00022763"/>
    </source>
</evidence>
<dbReference type="InterPro" id="IPR014048">
    <property type="entry name" value="MethylDNA_cys_MeTrfase_DNA-bd"/>
</dbReference>
<evidence type="ECO:0000259" key="2">
    <source>
        <dbReference type="Pfam" id="PF01035"/>
    </source>
</evidence>
<evidence type="ECO:0000313" key="3">
    <source>
        <dbReference type="EMBL" id="KOS57392.1"/>
    </source>
</evidence>
<dbReference type="PATRIC" id="fig|1441923.3.peg.1078"/>